<dbReference type="InterPro" id="IPR036388">
    <property type="entry name" value="WH-like_DNA-bd_sf"/>
</dbReference>
<feature type="domain" description="HTH crp-type" evidence="6">
    <location>
        <begin position="149"/>
        <end position="218"/>
    </location>
</feature>
<evidence type="ECO:0000259" key="6">
    <source>
        <dbReference type="PROSITE" id="PS51063"/>
    </source>
</evidence>
<evidence type="ECO:0000313" key="7">
    <source>
        <dbReference type="EMBL" id="MFD2170027.1"/>
    </source>
</evidence>
<dbReference type="InterPro" id="IPR012318">
    <property type="entry name" value="HTH_CRP"/>
</dbReference>
<dbReference type="PROSITE" id="PS50042">
    <property type="entry name" value="CNMP_BINDING_3"/>
    <property type="match status" value="1"/>
</dbReference>
<dbReference type="Proteomes" id="UP001597343">
    <property type="component" value="Unassembled WGS sequence"/>
</dbReference>
<accession>A0ABW4ZVM4</accession>
<dbReference type="Pfam" id="PF00027">
    <property type="entry name" value="cNMP_binding"/>
    <property type="match status" value="1"/>
</dbReference>
<dbReference type="RefSeq" id="WP_386045633.1">
    <property type="nucleotide sequence ID" value="NZ_JBHUIO010000005.1"/>
</dbReference>
<dbReference type="Pfam" id="PF13545">
    <property type="entry name" value="HTH_Crp_2"/>
    <property type="match status" value="1"/>
</dbReference>
<protein>
    <submittedName>
        <fullName evidence="7">Crp/Fnr family transcriptional regulator</fullName>
    </submittedName>
</protein>
<dbReference type="Gene3D" id="1.10.10.10">
    <property type="entry name" value="Winged helix-like DNA-binding domain superfamily/Winged helix DNA-binding domain"/>
    <property type="match status" value="1"/>
</dbReference>
<keyword evidence="2" id="KW-0238">DNA-binding</keyword>
<dbReference type="InterPro" id="IPR036390">
    <property type="entry name" value="WH_DNA-bd_sf"/>
</dbReference>
<keyword evidence="3" id="KW-0010">Activator</keyword>
<keyword evidence="1" id="KW-0805">Transcription regulation</keyword>
<dbReference type="SUPFAM" id="SSF51206">
    <property type="entry name" value="cAMP-binding domain-like"/>
    <property type="match status" value="1"/>
</dbReference>
<name>A0ABW4ZVM4_9BACL</name>
<evidence type="ECO:0000256" key="4">
    <source>
        <dbReference type="ARBA" id="ARBA00023163"/>
    </source>
</evidence>
<dbReference type="EMBL" id="JBHUIO010000005">
    <property type="protein sequence ID" value="MFD2170027.1"/>
    <property type="molecule type" value="Genomic_DNA"/>
</dbReference>
<feature type="domain" description="Cyclic nucleotide-binding" evidence="5">
    <location>
        <begin position="34"/>
        <end position="109"/>
    </location>
</feature>
<evidence type="ECO:0000256" key="2">
    <source>
        <dbReference type="ARBA" id="ARBA00023125"/>
    </source>
</evidence>
<evidence type="ECO:0000313" key="8">
    <source>
        <dbReference type="Proteomes" id="UP001597343"/>
    </source>
</evidence>
<dbReference type="PROSITE" id="PS51063">
    <property type="entry name" value="HTH_CRP_2"/>
    <property type="match status" value="1"/>
</dbReference>
<keyword evidence="8" id="KW-1185">Reference proteome</keyword>
<comment type="caution">
    <text evidence="7">The sequence shown here is derived from an EMBL/GenBank/DDBJ whole genome shotgun (WGS) entry which is preliminary data.</text>
</comment>
<dbReference type="InterPro" id="IPR014710">
    <property type="entry name" value="RmlC-like_jellyroll"/>
</dbReference>
<organism evidence="7 8">
    <name type="scientific">Tumebacillus lipolyticus</name>
    <dbReference type="NCBI Taxonomy" id="1280370"/>
    <lineage>
        <taxon>Bacteria</taxon>
        <taxon>Bacillati</taxon>
        <taxon>Bacillota</taxon>
        <taxon>Bacilli</taxon>
        <taxon>Bacillales</taxon>
        <taxon>Alicyclobacillaceae</taxon>
        <taxon>Tumebacillus</taxon>
    </lineage>
</organism>
<dbReference type="CDD" id="cd00038">
    <property type="entry name" value="CAP_ED"/>
    <property type="match status" value="1"/>
</dbReference>
<gene>
    <name evidence="7" type="ORF">ACFSOY_08460</name>
</gene>
<reference evidence="8" key="1">
    <citation type="journal article" date="2019" name="Int. J. Syst. Evol. Microbiol.">
        <title>The Global Catalogue of Microorganisms (GCM) 10K type strain sequencing project: providing services to taxonomists for standard genome sequencing and annotation.</title>
        <authorList>
            <consortium name="The Broad Institute Genomics Platform"/>
            <consortium name="The Broad Institute Genome Sequencing Center for Infectious Disease"/>
            <person name="Wu L."/>
            <person name="Ma J."/>
        </authorList>
    </citation>
    <scope>NUCLEOTIDE SEQUENCE [LARGE SCALE GENOMIC DNA]</scope>
    <source>
        <strain evidence="8">CGMCC 1.13574</strain>
    </source>
</reference>
<evidence type="ECO:0000256" key="1">
    <source>
        <dbReference type="ARBA" id="ARBA00023015"/>
    </source>
</evidence>
<dbReference type="SUPFAM" id="SSF46785">
    <property type="entry name" value="Winged helix' DNA-binding domain"/>
    <property type="match status" value="1"/>
</dbReference>
<keyword evidence="4" id="KW-0804">Transcription</keyword>
<dbReference type="InterPro" id="IPR018490">
    <property type="entry name" value="cNMP-bd_dom_sf"/>
</dbReference>
<sequence length="230" mass="25942">MKEMEDRERLDQYLHAHQLEPIFGEALLPHLSLYGFEQGELICSQGATPHYLYVLVKGKIKIYNTSAEGKTLILSFKSPLELIGDIEYVRGIEYLNTVEAVSSVQMIGVHHHWLKKHGSDHAPLLQFLLDIITRKFCIKSNSLSFNLMYPVEVRLASYLLSASADESDTDGPIDAVSLTDAANLIGTSYRHLNRVIQQFCTEGLIERAKGELLVKDREGLRALASDHLYK</sequence>
<evidence type="ECO:0000259" key="5">
    <source>
        <dbReference type="PROSITE" id="PS50042"/>
    </source>
</evidence>
<dbReference type="Gene3D" id="2.60.120.10">
    <property type="entry name" value="Jelly Rolls"/>
    <property type="match status" value="1"/>
</dbReference>
<evidence type="ECO:0000256" key="3">
    <source>
        <dbReference type="ARBA" id="ARBA00023159"/>
    </source>
</evidence>
<dbReference type="InterPro" id="IPR000595">
    <property type="entry name" value="cNMP-bd_dom"/>
</dbReference>
<proteinExistence type="predicted"/>